<organism evidence="7 8">
    <name type="scientific">Ancylostoma ceylanicum</name>
    <dbReference type="NCBI Taxonomy" id="53326"/>
    <lineage>
        <taxon>Eukaryota</taxon>
        <taxon>Metazoa</taxon>
        <taxon>Ecdysozoa</taxon>
        <taxon>Nematoda</taxon>
        <taxon>Chromadorea</taxon>
        <taxon>Rhabditida</taxon>
        <taxon>Rhabditina</taxon>
        <taxon>Rhabditomorpha</taxon>
        <taxon>Strongyloidea</taxon>
        <taxon>Ancylostomatidae</taxon>
        <taxon>Ancylostomatinae</taxon>
        <taxon>Ancylostoma</taxon>
    </lineage>
</organism>
<evidence type="ECO:0000256" key="4">
    <source>
        <dbReference type="ARBA" id="ARBA00022777"/>
    </source>
</evidence>
<evidence type="ECO:0000313" key="7">
    <source>
        <dbReference type="EMBL" id="EYC34406.1"/>
    </source>
</evidence>
<dbReference type="GO" id="GO:0001664">
    <property type="term" value="F:G protein-coupled receptor binding"/>
    <property type="evidence" value="ECO:0007669"/>
    <property type="project" value="TreeGrafter"/>
</dbReference>
<dbReference type="Gene3D" id="1.10.167.10">
    <property type="entry name" value="Regulator of G-protein Signalling 4, domain 2"/>
    <property type="match status" value="1"/>
</dbReference>
<evidence type="ECO:0000256" key="1">
    <source>
        <dbReference type="ARBA" id="ARBA00022527"/>
    </source>
</evidence>
<keyword evidence="8" id="KW-1185">Reference proteome</keyword>
<dbReference type="Proteomes" id="UP000024635">
    <property type="component" value="Unassembled WGS sequence"/>
</dbReference>
<evidence type="ECO:0000259" key="6">
    <source>
        <dbReference type="PROSITE" id="PS50132"/>
    </source>
</evidence>
<dbReference type="InterPro" id="IPR036305">
    <property type="entry name" value="RGS_sf"/>
</dbReference>
<keyword evidence="4" id="KW-0418">Kinase</keyword>
<dbReference type="AlphaFoldDB" id="A0A016W487"/>
<dbReference type="EMBL" id="JARK01001337">
    <property type="protein sequence ID" value="EYC34406.1"/>
    <property type="molecule type" value="Genomic_DNA"/>
</dbReference>
<dbReference type="SUPFAM" id="SSF48097">
    <property type="entry name" value="Regulator of G-protein signaling, RGS"/>
    <property type="match status" value="1"/>
</dbReference>
<comment type="caution">
    <text evidence="7">The sequence shown here is derived from an EMBL/GenBank/DDBJ whole genome shotgun (WGS) entry which is preliminary data.</text>
</comment>
<reference evidence="8" key="1">
    <citation type="journal article" date="2015" name="Nat. Genet.">
        <title>The genome and transcriptome of the zoonotic hookworm Ancylostoma ceylanicum identify infection-specific gene families.</title>
        <authorList>
            <person name="Schwarz E.M."/>
            <person name="Hu Y."/>
            <person name="Antoshechkin I."/>
            <person name="Miller M.M."/>
            <person name="Sternberg P.W."/>
            <person name="Aroian R.V."/>
        </authorList>
    </citation>
    <scope>NUCLEOTIDE SEQUENCE</scope>
    <source>
        <strain evidence="8">HY135</strain>
    </source>
</reference>
<dbReference type="GO" id="GO:0005524">
    <property type="term" value="F:ATP binding"/>
    <property type="evidence" value="ECO:0007669"/>
    <property type="project" value="UniProtKB-KW"/>
</dbReference>
<name>A0A016W487_9BILA</name>
<dbReference type="PANTHER" id="PTHR24355:SF18">
    <property type="entry name" value="G PROTEIN-COUPLED RECEPTOR KINASE"/>
    <property type="match status" value="1"/>
</dbReference>
<dbReference type="PANTHER" id="PTHR24355">
    <property type="entry name" value="G PROTEIN-COUPLED RECEPTOR KINASE/RIBOSOMAL PROTEIN S6 KINASE"/>
    <property type="match status" value="1"/>
</dbReference>
<dbReference type="Pfam" id="PF00615">
    <property type="entry name" value="RGS"/>
    <property type="match status" value="1"/>
</dbReference>
<keyword evidence="5" id="KW-0067">ATP-binding</keyword>
<sequence>MSDSVNSRCNSPNCRFQFEMADLEAVLADVSYLMAMEKSRSQPAARASKRIVLPDPSVRSIMQKYLEKTGEIKFEKIFNQKLGFLLLKDFAENVTENACPQIKFYEAIKEYEKMETPEERLTKAREIYDHHIMVEMLAHAHNYSKDSLQHVQYHLLKGSVPPDLFQLEPIDVVKRVARKLLPYSSQEKATTLLCNVRPQNVRTRALAVSDHLCRLGELARSIVETPLGSVEEPVTPVMTVAVRYPTGKAARNAQNDQSGVYSDKIERVAIWLYEKVDVIEMMMSLARIQISSVSMLRHVLTSAYTYKLFKGSTHGNFRVRDFDRSGYLAIIPTILRKLHRRRCQLSQEMRGYT</sequence>
<evidence type="ECO:0000313" key="8">
    <source>
        <dbReference type="Proteomes" id="UP000024635"/>
    </source>
</evidence>
<evidence type="ECO:0000256" key="2">
    <source>
        <dbReference type="ARBA" id="ARBA00022679"/>
    </source>
</evidence>
<protein>
    <recommendedName>
        <fullName evidence="6">RGS domain-containing protein</fullName>
    </recommendedName>
</protein>
<feature type="domain" description="RGS" evidence="6">
    <location>
        <begin position="73"/>
        <end position="166"/>
    </location>
</feature>
<dbReference type="GO" id="GO:0004703">
    <property type="term" value="F:G protein-coupled receptor kinase activity"/>
    <property type="evidence" value="ECO:0007669"/>
    <property type="project" value="TreeGrafter"/>
</dbReference>
<gene>
    <name evidence="7" type="primary">Acey_s0001.g398</name>
    <name evidence="7" type="ORF">Y032_0001g398</name>
</gene>
<dbReference type="InterPro" id="IPR016137">
    <property type="entry name" value="RGS"/>
</dbReference>
<accession>A0A016W487</accession>
<keyword evidence="2" id="KW-0808">Transferase</keyword>
<dbReference type="OrthoDB" id="354826at2759"/>
<evidence type="ECO:0000256" key="5">
    <source>
        <dbReference type="ARBA" id="ARBA00022840"/>
    </source>
</evidence>
<keyword evidence="3" id="KW-0547">Nucleotide-binding</keyword>
<dbReference type="InterPro" id="IPR044926">
    <property type="entry name" value="RGS_subdomain_2"/>
</dbReference>
<dbReference type="SMART" id="SM00315">
    <property type="entry name" value="RGS"/>
    <property type="match status" value="1"/>
</dbReference>
<evidence type="ECO:0000256" key="3">
    <source>
        <dbReference type="ARBA" id="ARBA00022741"/>
    </source>
</evidence>
<proteinExistence type="predicted"/>
<dbReference type="PROSITE" id="PS50132">
    <property type="entry name" value="RGS"/>
    <property type="match status" value="1"/>
</dbReference>
<dbReference type="STRING" id="53326.A0A016W487"/>
<dbReference type="GO" id="GO:0009966">
    <property type="term" value="P:regulation of signal transduction"/>
    <property type="evidence" value="ECO:0007669"/>
    <property type="project" value="TreeGrafter"/>
</dbReference>
<keyword evidence="1" id="KW-0723">Serine/threonine-protein kinase</keyword>
<dbReference type="GO" id="GO:0007186">
    <property type="term" value="P:G protein-coupled receptor signaling pathway"/>
    <property type="evidence" value="ECO:0007669"/>
    <property type="project" value="TreeGrafter"/>
</dbReference>